<proteinExistence type="predicted"/>
<feature type="region of interest" description="Disordered" evidence="1">
    <location>
        <begin position="1"/>
        <end position="38"/>
    </location>
</feature>
<dbReference type="Gramene" id="OE9A067366T1">
    <property type="protein sequence ID" value="OE9A067366C1"/>
    <property type="gene ID" value="OE9A067366"/>
</dbReference>
<reference evidence="2 3" key="1">
    <citation type="submission" date="2019-12" db="EMBL/GenBank/DDBJ databases">
        <authorList>
            <person name="Alioto T."/>
            <person name="Alioto T."/>
            <person name="Gomez Garrido J."/>
        </authorList>
    </citation>
    <scope>NUCLEOTIDE SEQUENCE [LARGE SCALE GENOMIC DNA]</scope>
</reference>
<protein>
    <submittedName>
        <fullName evidence="2">Uncharacterized protein</fullName>
    </submittedName>
</protein>
<dbReference type="Proteomes" id="UP000594638">
    <property type="component" value="Unassembled WGS sequence"/>
</dbReference>
<organism evidence="2 3">
    <name type="scientific">Olea europaea subsp. europaea</name>
    <dbReference type="NCBI Taxonomy" id="158383"/>
    <lineage>
        <taxon>Eukaryota</taxon>
        <taxon>Viridiplantae</taxon>
        <taxon>Streptophyta</taxon>
        <taxon>Embryophyta</taxon>
        <taxon>Tracheophyta</taxon>
        <taxon>Spermatophyta</taxon>
        <taxon>Magnoliopsida</taxon>
        <taxon>eudicotyledons</taxon>
        <taxon>Gunneridae</taxon>
        <taxon>Pentapetalae</taxon>
        <taxon>asterids</taxon>
        <taxon>lamiids</taxon>
        <taxon>Lamiales</taxon>
        <taxon>Oleaceae</taxon>
        <taxon>Oleeae</taxon>
        <taxon>Olea</taxon>
    </lineage>
</organism>
<feature type="region of interest" description="Disordered" evidence="1">
    <location>
        <begin position="108"/>
        <end position="139"/>
    </location>
</feature>
<accession>A0A8S0R6V7</accession>
<evidence type="ECO:0000313" key="3">
    <source>
        <dbReference type="Proteomes" id="UP000594638"/>
    </source>
</evidence>
<dbReference type="EMBL" id="CACTIH010002177">
    <property type="protein sequence ID" value="CAA2974507.1"/>
    <property type="molecule type" value="Genomic_DNA"/>
</dbReference>
<comment type="caution">
    <text evidence="2">The sequence shown here is derived from an EMBL/GenBank/DDBJ whole genome shotgun (WGS) entry which is preliminary data.</text>
</comment>
<evidence type="ECO:0000313" key="2">
    <source>
        <dbReference type="EMBL" id="CAA2974507.1"/>
    </source>
</evidence>
<sequence>MSGAGCSSGRRRQNRDLKSRQGGQWRGGRCGRDESRGGVLSEFRSDETTFKYPTRRSNFGGGINVDIDIVNCLVVVEEELPNQAKWRSKFVRNKKAILGLDLVVRRRDTAKPPGRMDASAAQQKRARSSKSDGSWWCGG</sequence>
<gene>
    <name evidence="2" type="ORF">OLEA9_A067366</name>
</gene>
<evidence type="ECO:0000256" key="1">
    <source>
        <dbReference type="SAM" id="MobiDB-lite"/>
    </source>
</evidence>
<keyword evidence="3" id="KW-1185">Reference proteome</keyword>
<dbReference type="AlphaFoldDB" id="A0A8S0R6V7"/>
<name>A0A8S0R6V7_OLEEU</name>